<dbReference type="Gene3D" id="3.90.550.10">
    <property type="entry name" value="Spore Coat Polysaccharide Biosynthesis Protein SpsA, Chain A"/>
    <property type="match status" value="1"/>
</dbReference>
<dbReference type="Proteomes" id="UP000011885">
    <property type="component" value="Unassembled WGS sequence"/>
</dbReference>
<dbReference type="RefSeq" id="WP_008688085.1">
    <property type="nucleotide sequence ID" value="NZ_ANOH01000442.1"/>
</dbReference>
<reference evidence="2 3" key="1">
    <citation type="journal article" date="2013" name="Mar. Genomics">
        <title>Expression of sulfatases in Rhodopirellula baltica and the diversity of sulfatases in the genus Rhodopirellula.</title>
        <authorList>
            <person name="Wegner C.E."/>
            <person name="Richter-Heitmann T."/>
            <person name="Klindworth A."/>
            <person name="Klockow C."/>
            <person name="Richter M."/>
            <person name="Achstetter T."/>
            <person name="Glockner F.O."/>
            <person name="Harder J."/>
        </authorList>
    </citation>
    <scope>NUCLEOTIDE SEQUENCE [LARGE SCALE GENOMIC DNA]</scope>
    <source>
        <strain evidence="2 3">SM41</strain>
    </source>
</reference>
<accession>M5TSY5</accession>
<dbReference type="GO" id="GO:0016740">
    <property type="term" value="F:transferase activity"/>
    <property type="evidence" value="ECO:0007669"/>
    <property type="project" value="UniProtKB-KW"/>
</dbReference>
<dbReference type="EMBL" id="ANOH01000442">
    <property type="protein sequence ID" value="EMI52265.1"/>
    <property type="molecule type" value="Genomic_DNA"/>
</dbReference>
<dbReference type="InterPro" id="IPR001173">
    <property type="entry name" value="Glyco_trans_2-like"/>
</dbReference>
<name>M5TSY5_9BACT</name>
<evidence type="ECO:0000259" key="1">
    <source>
        <dbReference type="Pfam" id="PF00535"/>
    </source>
</evidence>
<dbReference type="AlphaFoldDB" id="M5TSY5"/>
<dbReference type="OrthoDB" id="9784574at2"/>
<keyword evidence="2" id="KW-0808">Transferase</keyword>
<organism evidence="2 3">
    <name type="scientific">Rhodopirellula sallentina SM41</name>
    <dbReference type="NCBI Taxonomy" id="1263870"/>
    <lineage>
        <taxon>Bacteria</taxon>
        <taxon>Pseudomonadati</taxon>
        <taxon>Planctomycetota</taxon>
        <taxon>Planctomycetia</taxon>
        <taxon>Pirellulales</taxon>
        <taxon>Pirellulaceae</taxon>
        <taxon>Rhodopirellula</taxon>
    </lineage>
</organism>
<dbReference type="Pfam" id="PF00535">
    <property type="entry name" value="Glycos_transf_2"/>
    <property type="match status" value="1"/>
</dbReference>
<comment type="caution">
    <text evidence="2">The sequence shown here is derived from an EMBL/GenBank/DDBJ whole genome shotgun (WGS) entry which is preliminary data.</text>
</comment>
<evidence type="ECO:0000313" key="2">
    <source>
        <dbReference type="EMBL" id="EMI52265.1"/>
    </source>
</evidence>
<dbReference type="InterPro" id="IPR050834">
    <property type="entry name" value="Glycosyltransf_2"/>
</dbReference>
<keyword evidence="3" id="KW-1185">Reference proteome</keyword>
<proteinExistence type="predicted"/>
<dbReference type="SUPFAM" id="SSF53448">
    <property type="entry name" value="Nucleotide-diphospho-sugar transferases"/>
    <property type="match status" value="1"/>
</dbReference>
<sequence>MNRVSVIIPNYNRSGLVNETVRNVLAQSLAPHEVIVIDDGSTDDSVDSLRSEFGDQIRLIQQANQGPGAARNEGLDRATGDYVWLMDSDDLSSLNKLETQVDALQTSNADIVYSPWARVFIDENRISMDGPVLQQRPVPESRTPLQWFLTDWSLVFQHCLFRTSILRAAGQYRTDMWTCDDSEYFVRILTKDAKVVFDDRSITLYRADDHGKVTGSGFVSSRRISDWAKCLIAMHDLCKSNPELTNHVEFQMRVWKSISEMEQHCPDEQTLIADLKSRSQGSSTEYAIRLFVQRIRKALRTRFSKTHWSPAFQTGSLTATQQNMIEELGFVAR</sequence>
<dbReference type="CDD" id="cd00761">
    <property type="entry name" value="Glyco_tranf_GTA_type"/>
    <property type="match status" value="1"/>
</dbReference>
<gene>
    <name evidence="2" type="ORF">RSSM_06293</name>
</gene>
<evidence type="ECO:0000313" key="3">
    <source>
        <dbReference type="Proteomes" id="UP000011885"/>
    </source>
</evidence>
<dbReference type="PATRIC" id="fig|1263870.3.peg.6667"/>
<dbReference type="PANTHER" id="PTHR43685:SF2">
    <property type="entry name" value="GLYCOSYLTRANSFERASE 2-LIKE DOMAIN-CONTAINING PROTEIN"/>
    <property type="match status" value="1"/>
</dbReference>
<protein>
    <submittedName>
        <fullName evidence="2">Glycosyl transferase family protein</fullName>
    </submittedName>
</protein>
<dbReference type="PANTHER" id="PTHR43685">
    <property type="entry name" value="GLYCOSYLTRANSFERASE"/>
    <property type="match status" value="1"/>
</dbReference>
<dbReference type="InterPro" id="IPR029044">
    <property type="entry name" value="Nucleotide-diphossugar_trans"/>
</dbReference>
<feature type="domain" description="Glycosyltransferase 2-like" evidence="1">
    <location>
        <begin position="5"/>
        <end position="167"/>
    </location>
</feature>